<keyword evidence="5" id="KW-1185">Reference proteome</keyword>
<protein>
    <recommendedName>
        <fullName evidence="3">Methyltransferase domain-containing protein</fullName>
    </recommendedName>
</protein>
<gene>
    <name evidence="4" type="ORF">LSH36_873g00077</name>
</gene>
<evidence type="ECO:0000256" key="1">
    <source>
        <dbReference type="SAM" id="MobiDB-lite"/>
    </source>
</evidence>
<reference evidence="4" key="1">
    <citation type="journal article" date="2023" name="Mol. Biol. Evol.">
        <title>Third-Generation Sequencing Reveals the Adaptive Role of the Epigenome in Three Deep-Sea Polychaetes.</title>
        <authorList>
            <person name="Perez M."/>
            <person name="Aroh O."/>
            <person name="Sun Y."/>
            <person name="Lan Y."/>
            <person name="Juniper S.K."/>
            <person name="Young C.R."/>
            <person name="Angers B."/>
            <person name="Qian P.Y."/>
        </authorList>
    </citation>
    <scope>NUCLEOTIDE SEQUENCE</scope>
    <source>
        <strain evidence="4">P08H-3</strain>
    </source>
</reference>
<keyword evidence="2" id="KW-0812">Transmembrane</keyword>
<evidence type="ECO:0000313" key="4">
    <source>
        <dbReference type="EMBL" id="KAK2143151.1"/>
    </source>
</evidence>
<evidence type="ECO:0000313" key="5">
    <source>
        <dbReference type="Proteomes" id="UP001208570"/>
    </source>
</evidence>
<dbReference type="EMBL" id="JAODUP010000873">
    <property type="protein sequence ID" value="KAK2143151.1"/>
    <property type="molecule type" value="Genomic_DNA"/>
</dbReference>
<feature type="region of interest" description="Disordered" evidence="1">
    <location>
        <begin position="29"/>
        <end position="53"/>
    </location>
</feature>
<organism evidence="4 5">
    <name type="scientific">Paralvinella palmiformis</name>
    <dbReference type="NCBI Taxonomy" id="53620"/>
    <lineage>
        <taxon>Eukaryota</taxon>
        <taxon>Metazoa</taxon>
        <taxon>Spiralia</taxon>
        <taxon>Lophotrochozoa</taxon>
        <taxon>Annelida</taxon>
        <taxon>Polychaeta</taxon>
        <taxon>Sedentaria</taxon>
        <taxon>Canalipalpata</taxon>
        <taxon>Terebellida</taxon>
        <taxon>Terebelliformia</taxon>
        <taxon>Alvinellidae</taxon>
        <taxon>Paralvinella</taxon>
    </lineage>
</organism>
<feature type="domain" description="Methyltransferase" evidence="3">
    <location>
        <begin position="73"/>
        <end position="131"/>
    </location>
</feature>
<keyword evidence="2" id="KW-0472">Membrane</keyword>
<keyword evidence="2" id="KW-1133">Transmembrane helix</keyword>
<feature type="transmembrane region" description="Helical" evidence="2">
    <location>
        <begin position="6"/>
        <end position="24"/>
    </location>
</feature>
<evidence type="ECO:0000256" key="2">
    <source>
        <dbReference type="SAM" id="Phobius"/>
    </source>
</evidence>
<name>A0AAD9IYY2_9ANNE</name>
<dbReference type="InterPro" id="IPR025714">
    <property type="entry name" value="Methyltranfer_dom"/>
</dbReference>
<feature type="compositionally biased region" description="Polar residues" evidence="1">
    <location>
        <begin position="37"/>
        <end position="53"/>
    </location>
</feature>
<dbReference type="Pfam" id="PF13383">
    <property type="entry name" value="Methyltransf_22"/>
    <property type="match status" value="1"/>
</dbReference>
<accession>A0AAD9IYY2</accession>
<comment type="caution">
    <text evidence="4">The sequence shown here is derived from an EMBL/GenBank/DDBJ whole genome shotgun (WGS) entry which is preliminary data.</text>
</comment>
<proteinExistence type="predicted"/>
<dbReference type="Proteomes" id="UP001208570">
    <property type="component" value="Unassembled WGS sequence"/>
</dbReference>
<dbReference type="AlphaFoldDB" id="A0AAD9IYY2"/>
<sequence length="131" mass="15310">MAHRRYIYLILLSFLIVLATNNVIRRQNERPHREQQLNKSNYQNCQRDSSITGTTKNHTSGMYLGNECYPEFYDLHSLKEAQELFYGQIVTTPYICKKIKRFGRIGDGGYEVCLDDVFAPKRNNCLVYSFG</sequence>
<evidence type="ECO:0000259" key="3">
    <source>
        <dbReference type="Pfam" id="PF13383"/>
    </source>
</evidence>